<evidence type="ECO:0000256" key="6">
    <source>
        <dbReference type="ARBA" id="ARBA00022989"/>
    </source>
</evidence>
<keyword evidence="9" id="KW-1015">Disulfide bond</keyword>
<dbReference type="Pfam" id="PF14416">
    <property type="entry name" value="PMR5N"/>
    <property type="match status" value="1"/>
</dbReference>
<organism evidence="13 14">
    <name type="scientific">Oryza meyeriana var. granulata</name>
    <dbReference type="NCBI Taxonomy" id="110450"/>
    <lineage>
        <taxon>Eukaryota</taxon>
        <taxon>Viridiplantae</taxon>
        <taxon>Streptophyta</taxon>
        <taxon>Embryophyta</taxon>
        <taxon>Tracheophyta</taxon>
        <taxon>Spermatophyta</taxon>
        <taxon>Magnoliopsida</taxon>
        <taxon>Liliopsida</taxon>
        <taxon>Poales</taxon>
        <taxon>Poaceae</taxon>
        <taxon>BOP clade</taxon>
        <taxon>Oryzoideae</taxon>
        <taxon>Oryzeae</taxon>
        <taxon>Oryzinae</taxon>
        <taxon>Oryza</taxon>
        <taxon>Oryza meyeriana</taxon>
    </lineage>
</organism>
<reference evidence="13 14" key="1">
    <citation type="submission" date="2019-11" db="EMBL/GenBank/DDBJ databases">
        <title>Whole genome sequence of Oryza granulata.</title>
        <authorList>
            <person name="Li W."/>
        </authorList>
    </citation>
    <scope>NUCLEOTIDE SEQUENCE [LARGE SCALE GENOMIC DNA]</scope>
    <source>
        <strain evidence="14">cv. Menghai</strain>
        <tissue evidence="13">Leaf</tissue>
    </source>
</reference>
<comment type="similarity">
    <text evidence="2">Belongs to the PC-esterase family. TBL subfamily.</text>
</comment>
<feature type="domain" description="Trichome birefringence-like N-terminal" evidence="12">
    <location>
        <begin position="104"/>
        <end position="156"/>
    </location>
</feature>
<dbReference type="InterPro" id="IPR029962">
    <property type="entry name" value="TBL"/>
</dbReference>
<evidence type="ECO:0000256" key="10">
    <source>
        <dbReference type="ARBA" id="ARBA00023180"/>
    </source>
</evidence>
<dbReference type="GO" id="GO:1990538">
    <property type="term" value="F:xylan O-acetyltransferase activity"/>
    <property type="evidence" value="ECO:0007669"/>
    <property type="project" value="UniProtKB-ARBA"/>
</dbReference>
<feature type="domain" description="Trichome birefringence-like C-terminal" evidence="11">
    <location>
        <begin position="157"/>
        <end position="450"/>
    </location>
</feature>
<evidence type="ECO:0000256" key="8">
    <source>
        <dbReference type="ARBA" id="ARBA00023136"/>
    </source>
</evidence>
<dbReference type="InterPro" id="IPR025846">
    <property type="entry name" value="TBL_N"/>
</dbReference>
<sequence length="453" mass="52078">MYLHLPQAGEQTQHCESPIPTAPLSALDLELEILPPMASSSRWWSWWASPLPSSSSASSRHHKGDGWGVGPALVKAVGWLLLAGLFFRVLCSFPSSSPEISKGKCNIFDGEWVPNPSGPAYTNATCRFIDGHQNCMLNGRPDMAYLHWRWKPYQCELPQFDEVRFLSAMRNKSWGLIGDSILRNQMQSLICLLSKVEEPVEVYHDKEFRNRRWRFQSYNFTLSLVWSPFLMKSEVFENENGQSTSEIQLHLDVLDPVWKSQYESFDYVVIAGGQWFLKVAVYWENGRVIGCHYCQDKKLLELGFEHLYCRTLQQVFRFITLASHKPVVLFRTWAPDHFENAEWFNGGTCSRVLPYKKGEYSGKDMDHVMRPIELQEFRKAIAALDGSRNAVNLKLLDTYSLSSMRPDGHVGPYRYPFVKGDKDFKSVQNDCLHWCVPGPIDAWNDLVMKMVLS</sequence>
<accession>A0A6G1EIJ3</accession>
<dbReference type="InterPro" id="IPR026057">
    <property type="entry name" value="TBL_C"/>
</dbReference>
<gene>
    <name evidence="13" type="ORF">E2562_010208</name>
</gene>
<evidence type="ECO:0000256" key="3">
    <source>
        <dbReference type="ARBA" id="ARBA00022679"/>
    </source>
</evidence>
<comment type="caution">
    <text evidence="13">The sequence shown here is derived from an EMBL/GenBank/DDBJ whole genome shotgun (WGS) entry which is preliminary data.</text>
</comment>
<comment type="subcellular location">
    <subcellularLocation>
        <location evidence="1">Golgi apparatus membrane</location>
        <topology evidence="1">Single-pass type II membrane protein</topology>
    </subcellularLocation>
</comment>
<keyword evidence="10" id="KW-0325">Glycoprotein</keyword>
<proteinExistence type="inferred from homology"/>
<evidence type="ECO:0000313" key="14">
    <source>
        <dbReference type="Proteomes" id="UP000479710"/>
    </source>
</evidence>
<keyword evidence="14" id="KW-1185">Reference proteome</keyword>
<protein>
    <submittedName>
        <fullName evidence="13">Uncharacterized protein</fullName>
    </submittedName>
</protein>
<evidence type="ECO:0000256" key="5">
    <source>
        <dbReference type="ARBA" id="ARBA00022968"/>
    </source>
</evidence>
<evidence type="ECO:0000256" key="1">
    <source>
        <dbReference type="ARBA" id="ARBA00004323"/>
    </source>
</evidence>
<name>A0A6G1EIJ3_9ORYZ</name>
<evidence type="ECO:0000256" key="2">
    <source>
        <dbReference type="ARBA" id="ARBA00007727"/>
    </source>
</evidence>
<keyword evidence="7" id="KW-0333">Golgi apparatus</keyword>
<dbReference type="Pfam" id="PF13839">
    <property type="entry name" value="PC-Esterase"/>
    <property type="match status" value="1"/>
</dbReference>
<evidence type="ECO:0000256" key="9">
    <source>
        <dbReference type="ARBA" id="ARBA00023157"/>
    </source>
</evidence>
<dbReference type="PANTHER" id="PTHR32285:SF27">
    <property type="entry name" value="PROTEIN TRICHOME BIREFRINGENCE-LIKE 26"/>
    <property type="match status" value="1"/>
</dbReference>
<keyword evidence="5" id="KW-0735">Signal-anchor</keyword>
<keyword evidence="4" id="KW-0812">Transmembrane</keyword>
<dbReference type="AlphaFoldDB" id="A0A6G1EIJ3"/>
<keyword evidence="3" id="KW-0808">Transferase</keyword>
<dbReference type="OrthoDB" id="630188at2759"/>
<evidence type="ECO:0000256" key="4">
    <source>
        <dbReference type="ARBA" id="ARBA00022692"/>
    </source>
</evidence>
<keyword evidence="6" id="KW-1133">Transmembrane helix</keyword>
<dbReference type="EMBL" id="SPHZ02000003">
    <property type="protein sequence ID" value="KAF0924569.1"/>
    <property type="molecule type" value="Genomic_DNA"/>
</dbReference>
<evidence type="ECO:0000313" key="13">
    <source>
        <dbReference type="EMBL" id="KAF0924569.1"/>
    </source>
</evidence>
<keyword evidence="8" id="KW-0472">Membrane</keyword>
<evidence type="ECO:0000259" key="12">
    <source>
        <dbReference type="Pfam" id="PF14416"/>
    </source>
</evidence>
<evidence type="ECO:0000259" key="11">
    <source>
        <dbReference type="Pfam" id="PF13839"/>
    </source>
</evidence>
<evidence type="ECO:0000256" key="7">
    <source>
        <dbReference type="ARBA" id="ARBA00023034"/>
    </source>
</evidence>
<dbReference type="Proteomes" id="UP000479710">
    <property type="component" value="Unassembled WGS sequence"/>
</dbReference>
<dbReference type="GO" id="GO:0000139">
    <property type="term" value="C:Golgi membrane"/>
    <property type="evidence" value="ECO:0007669"/>
    <property type="project" value="UniProtKB-SubCell"/>
</dbReference>
<dbReference type="PANTHER" id="PTHR32285">
    <property type="entry name" value="PROTEIN TRICHOME BIREFRINGENCE-LIKE 9-RELATED"/>
    <property type="match status" value="1"/>
</dbReference>